<name>A0A428SNI4_9HYPO</name>
<organism evidence="2 3">
    <name type="scientific">Fusarium floridanum</name>
    <dbReference type="NCBI Taxonomy" id="1325733"/>
    <lineage>
        <taxon>Eukaryota</taxon>
        <taxon>Fungi</taxon>
        <taxon>Dikarya</taxon>
        <taxon>Ascomycota</taxon>
        <taxon>Pezizomycotina</taxon>
        <taxon>Sordariomycetes</taxon>
        <taxon>Hypocreomycetidae</taxon>
        <taxon>Hypocreales</taxon>
        <taxon>Nectriaceae</taxon>
        <taxon>Fusarium</taxon>
        <taxon>Fusarium solani species complex</taxon>
    </lineage>
</organism>
<sequence>MSDMLGSPQPSADMPPASIFTLPYELRYEIYKHYFTHDDGYVFQPGPGKLTAVDGKPIDLALIYTCRLIAEEANDLPLRFNTVSFSTVYHPEWSAWAGRFHYQLDLQASMRSDLLLSMVRQVTPDMYSQIALKFPRFVPMLKSKRGRPAPQAPFRYKCESKFNVGVYRCLSEGQKQWRSGRERTSMVNQAVAYTLRLIGQRQGQRVAAWVEEEAATHDILGFLDKAYEPWDIPSKSDLTSTGFELDDKRVWGRMNEWRKKGNGKRRYREKFRFSAAAVAIRFLNSLPIHKRLQLRKVVVHEDHVSVAHPQRHAQGLIPFCRENPRLRIERRVDVLNAIIQQTELSQLSSLPTSSRDDPNTRYHIRYSCITGVVADWLLEGLATVDAGMPADAFTLVLDSGRATDLCSDIFQLAVQHGIAWQTALERCHAIGIPWNTSQVIPEYTFTNAPQDLWQALEHLSNQTSVLRCNFHPGQPLDVEKIFNECSNWNIRKWQNCWSSANVHRDFDVLPPLPAWGDTLLENFEMEPERTRNKDRKRHRVGGRRLT</sequence>
<proteinExistence type="predicted"/>
<comment type="caution">
    <text evidence="2">The sequence shown here is derived from an EMBL/GenBank/DDBJ whole genome shotgun (WGS) entry which is preliminary data.</text>
</comment>
<feature type="region of interest" description="Disordered" evidence="1">
    <location>
        <begin position="526"/>
        <end position="546"/>
    </location>
</feature>
<evidence type="ECO:0000256" key="1">
    <source>
        <dbReference type="SAM" id="MobiDB-lite"/>
    </source>
</evidence>
<gene>
    <name evidence="2" type="ORF">CEP51_000319</name>
</gene>
<evidence type="ECO:0000313" key="2">
    <source>
        <dbReference type="EMBL" id="RSL91339.1"/>
    </source>
</evidence>
<keyword evidence="3" id="KW-1185">Reference proteome</keyword>
<feature type="compositionally biased region" description="Basic residues" evidence="1">
    <location>
        <begin position="532"/>
        <end position="546"/>
    </location>
</feature>
<dbReference type="Proteomes" id="UP000287972">
    <property type="component" value="Unassembled WGS sequence"/>
</dbReference>
<reference evidence="2 3" key="1">
    <citation type="submission" date="2017-06" db="EMBL/GenBank/DDBJ databases">
        <title>Comparative genomic analysis of Ambrosia Fusariam Clade fungi.</title>
        <authorList>
            <person name="Stajich J.E."/>
            <person name="Carrillo J."/>
            <person name="Kijimoto T."/>
            <person name="Eskalen A."/>
            <person name="O'Donnell K."/>
            <person name="Kasson M."/>
        </authorList>
    </citation>
    <scope>NUCLEOTIDE SEQUENCE [LARGE SCALE GENOMIC DNA]</scope>
    <source>
        <strain evidence="2 3">NRRL62606</strain>
    </source>
</reference>
<accession>A0A428SNI4</accession>
<dbReference type="EMBL" id="NKCL01000003">
    <property type="protein sequence ID" value="RSL91339.1"/>
    <property type="molecule type" value="Genomic_DNA"/>
</dbReference>
<protein>
    <submittedName>
        <fullName evidence="2">Uncharacterized protein</fullName>
    </submittedName>
</protein>
<evidence type="ECO:0000313" key="3">
    <source>
        <dbReference type="Proteomes" id="UP000287972"/>
    </source>
</evidence>
<dbReference type="AlphaFoldDB" id="A0A428SNI4"/>